<name>A0A2G8S834_9APHY</name>
<dbReference type="CDD" id="cd23428">
    <property type="entry name" value="beta-trefoil_Ricin_SPI"/>
    <property type="match status" value="1"/>
</dbReference>
<sequence>MALESGRYYIFSKLDDAAVGRNSVEDRTLLPKAVYKLPKGVDAPVWDVEKLPNGKYKLQTRGAAVGAVDGLLVAFLMKTETTLEWTIQRDERDTEGNSYIISTFDGHSWVVTEPESEDISQIAVRPLIVGMSLPPFYPPTEVFVFKKVD</sequence>
<evidence type="ECO:0000313" key="1">
    <source>
        <dbReference type="EMBL" id="PIL29940.1"/>
    </source>
</evidence>
<dbReference type="InterPro" id="IPR031755">
    <property type="entry name" value="Inhibitor_I66"/>
</dbReference>
<dbReference type="Proteomes" id="UP000230002">
    <property type="component" value="Unassembled WGS sequence"/>
</dbReference>
<gene>
    <name evidence="1" type="ORF">GSI_07851</name>
</gene>
<dbReference type="EMBL" id="AYKW01000017">
    <property type="protein sequence ID" value="PIL29940.1"/>
    <property type="molecule type" value="Genomic_DNA"/>
</dbReference>
<dbReference type="GO" id="GO:0004867">
    <property type="term" value="F:serine-type endopeptidase inhibitor activity"/>
    <property type="evidence" value="ECO:0007669"/>
    <property type="project" value="InterPro"/>
</dbReference>
<protein>
    <submittedName>
        <fullName evidence="1">Uncharacterized protein</fullName>
    </submittedName>
</protein>
<dbReference type="Pfam" id="PF16850">
    <property type="entry name" value="Inhibitor_I66"/>
    <property type="match status" value="1"/>
</dbReference>
<dbReference type="AlphaFoldDB" id="A0A2G8S834"/>
<dbReference type="OrthoDB" id="2794653at2759"/>
<keyword evidence="2" id="KW-1185">Reference proteome</keyword>
<evidence type="ECO:0000313" key="2">
    <source>
        <dbReference type="Proteomes" id="UP000230002"/>
    </source>
</evidence>
<proteinExistence type="predicted"/>
<organism evidence="1 2">
    <name type="scientific">Ganoderma sinense ZZ0214-1</name>
    <dbReference type="NCBI Taxonomy" id="1077348"/>
    <lineage>
        <taxon>Eukaryota</taxon>
        <taxon>Fungi</taxon>
        <taxon>Dikarya</taxon>
        <taxon>Basidiomycota</taxon>
        <taxon>Agaricomycotina</taxon>
        <taxon>Agaricomycetes</taxon>
        <taxon>Polyporales</taxon>
        <taxon>Polyporaceae</taxon>
        <taxon>Ganoderma</taxon>
    </lineage>
</organism>
<dbReference type="Gene3D" id="2.80.10.50">
    <property type="match status" value="1"/>
</dbReference>
<reference evidence="1 2" key="1">
    <citation type="journal article" date="2015" name="Sci. Rep.">
        <title>Chromosome-level genome map provides insights into diverse defense mechanisms in the medicinal fungus Ganoderma sinense.</title>
        <authorList>
            <person name="Zhu Y."/>
            <person name="Xu J."/>
            <person name="Sun C."/>
            <person name="Zhou S."/>
            <person name="Xu H."/>
            <person name="Nelson D.R."/>
            <person name="Qian J."/>
            <person name="Song J."/>
            <person name="Luo H."/>
            <person name="Xiang L."/>
            <person name="Li Y."/>
            <person name="Xu Z."/>
            <person name="Ji A."/>
            <person name="Wang L."/>
            <person name="Lu S."/>
            <person name="Hayward A."/>
            <person name="Sun W."/>
            <person name="Li X."/>
            <person name="Schwartz D.C."/>
            <person name="Wang Y."/>
            <person name="Chen S."/>
        </authorList>
    </citation>
    <scope>NUCLEOTIDE SEQUENCE [LARGE SCALE GENOMIC DNA]</scope>
    <source>
        <strain evidence="1 2">ZZ0214-1</strain>
    </source>
</reference>
<comment type="caution">
    <text evidence="1">The sequence shown here is derived from an EMBL/GenBank/DDBJ whole genome shotgun (WGS) entry which is preliminary data.</text>
</comment>
<accession>A0A2G8S834</accession>